<dbReference type="OrthoDB" id="6265744at2759"/>
<sequence>MLMWPSLTGTQLSDVAHRSWLFPAATPRATAMTGGLNQVRVSGVVCVLTPDKRTSNRLKWRTAHVAQELALYKVESAALSETLFSEQGQLEGVGAGYTFFWSGRPKRDKQDVLLTKAIPDANGWTDHGLVISKMRLCLQTHRRPQGKRPQGKLNTFLLNVPAHHLHFSNELANRLTNLSVADADISVENRCCQLRDTIQSTALDVLGRTRRQCQDWFHETAKPIREGI</sequence>
<evidence type="ECO:0000313" key="1">
    <source>
        <dbReference type="EMBL" id="VDM00883.1"/>
    </source>
</evidence>
<organism evidence="3">
    <name type="scientific">Schistocephalus solidus</name>
    <name type="common">Tapeworm</name>
    <dbReference type="NCBI Taxonomy" id="70667"/>
    <lineage>
        <taxon>Eukaryota</taxon>
        <taxon>Metazoa</taxon>
        <taxon>Spiralia</taxon>
        <taxon>Lophotrochozoa</taxon>
        <taxon>Platyhelminthes</taxon>
        <taxon>Cestoda</taxon>
        <taxon>Eucestoda</taxon>
        <taxon>Diphyllobothriidea</taxon>
        <taxon>Diphyllobothriidae</taxon>
        <taxon>Schistocephalus</taxon>
    </lineage>
</organism>
<keyword evidence="2" id="KW-1185">Reference proteome</keyword>
<protein>
    <submittedName>
        <fullName evidence="1 3">Uncharacterized protein</fullName>
    </submittedName>
</protein>
<evidence type="ECO:0000313" key="2">
    <source>
        <dbReference type="Proteomes" id="UP000275846"/>
    </source>
</evidence>
<reference evidence="1 2" key="2">
    <citation type="submission" date="2018-11" db="EMBL/GenBank/DDBJ databases">
        <authorList>
            <consortium name="Pathogen Informatics"/>
        </authorList>
    </citation>
    <scope>NUCLEOTIDE SEQUENCE [LARGE SCALE GENOMIC DNA]</scope>
    <source>
        <strain evidence="1 2">NST_G2</strain>
    </source>
</reference>
<proteinExistence type="predicted"/>
<gene>
    <name evidence="1" type="ORF">SSLN_LOCUS14497</name>
</gene>
<evidence type="ECO:0000313" key="3">
    <source>
        <dbReference type="WBParaSite" id="SSLN_0001504401-mRNA-1"/>
    </source>
</evidence>
<reference evidence="3" key="1">
    <citation type="submission" date="2016-06" db="UniProtKB">
        <authorList>
            <consortium name="WormBaseParasite"/>
        </authorList>
    </citation>
    <scope>IDENTIFICATION</scope>
</reference>
<name>A0A183TDE9_SCHSO</name>
<dbReference type="AlphaFoldDB" id="A0A183TDE9"/>
<dbReference type="WBParaSite" id="SSLN_0001504401-mRNA-1">
    <property type="protein sequence ID" value="SSLN_0001504401-mRNA-1"/>
    <property type="gene ID" value="SSLN_0001504401"/>
</dbReference>
<dbReference type="EMBL" id="UYSU01039031">
    <property type="protein sequence ID" value="VDM00883.1"/>
    <property type="molecule type" value="Genomic_DNA"/>
</dbReference>
<accession>A0A183TDE9</accession>
<dbReference type="Proteomes" id="UP000275846">
    <property type="component" value="Unassembled WGS sequence"/>
</dbReference>